<name>A0AAD7BKU9_MYCRO</name>
<comment type="caution">
    <text evidence="1">The sequence shown here is derived from an EMBL/GenBank/DDBJ whole genome shotgun (WGS) entry which is preliminary data.</text>
</comment>
<evidence type="ECO:0000313" key="2">
    <source>
        <dbReference type="Proteomes" id="UP001221757"/>
    </source>
</evidence>
<gene>
    <name evidence="1" type="ORF">B0H17DRAFT_1288714</name>
</gene>
<protein>
    <submittedName>
        <fullName evidence="1">Uncharacterized protein</fullName>
    </submittedName>
</protein>
<evidence type="ECO:0000313" key="1">
    <source>
        <dbReference type="EMBL" id="KAJ7624012.1"/>
    </source>
</evidence>
<dbReference type="EMBL" id="JARKIE010000626">
    <property type="protein sequence ID" value="KAJ7624012.1"/>
    <property type="molecule type" value="Genomic_DNA"/>
</dbReference>
<proteinExistence type="predicted"/>
<reference evidence="1" key="1">
    <citation type="submission" date="2023-03" db="EMBL/GenBank/DDBJ databases">
        <title>Massive genome expansion in bonnet fungi (Mycena s.s.) driven by repeated elements and novel gene families across ecological guilds.</title>
        <authorList>
            <consortium name="Lawrence Berkeley National Laboratory"/>
            <person name="Harder C.B."/>
            <person name="Miyauchi S."/>
            <person name="Viragh M."/>
            <person name="Kuo A."/>
            <person name="Thoen E."/>
            <person name="Andreopoulos B."/>
            <person name="Lu D."/>
            <person name="Skrede I."/>
            <person name="Drula E."/>
            <person name="Henrissat B."/>
            <person name="Morin E."/>
            <person name="Kohler A."/>
            <person name="Barry K."/>
            <person name="LaButti K."/>
            <person name="Morin E."/>
            <person name="Salamov A."/>
            <person name="Lipzen A."/>
            <person name="Mereny Z."/>
            <person name="Hegedus B."/>
            <person name="Baldrian P."/>
            <person name="Stursova M."/>
            <person name="Weitz H."/>
            <person name="Taylor A."/>
            <person name="Grigoriev I.V."/>
            <person name="Nagy L.G."/>
            <person name="Martin F."/>
            <person name="Kauserud H."/>
        </authorList>
    </citation>
    <scope>NUCLEOTIDE SEQUENCE</scope>
    <source>
        <strain evidence="1">CBHHK067</strain>
    </source>
</reference>
<accession>A0AAD7BKU9</accession>
<organism evidence="1 2">
    <name type="scientific">Mycena rosella</name>
    <name type="common">Pink bonnet</name>
    <name type="synonym">Agaricus rosellus</name>
    <dbReference type="NCBI Taxonomy" id="1033263"/>
    <lineage>
        <taxon>Eukaryota</taxon>
        <taxon>Fungi</taxon>
        <taxon>Dikarya</taxon>
        <taxon>Basidiomycota</taxon>
        <taxon>Agaricomycotina</taxon>
        <taxon>Agaricomycetes</taxon>
        <taxon>Agaricomycetidae</taxon>
        <taxon>Agaricales</taxon>
        <taxon>Marasmiineae</taxon>
        <taxon>Mycenaceae</taxon>
        <taxon>Mycena</taxon>
    </lineage>
</organism>
<keyword evidence="2" id="KW-1185">Reference proteome</keyword>
<dbReference type="Proteomes" id="UP001221757">
    <property type="component" value="Unassembled WGS sequence"/>
</dbReference>
<dbReference type="AlphaFoldDB" id="A0AAD7BKU9"/>
<sequence length="320" mass="34899">MKAALSGIKETKTYGVESHPLFLAHRNMELSGIRLLTAALAVAMAATSKAERLAACGPNVDLIRNTTLEADGKALQYTVAFCPANPPARVEARDDWEIPLENGVIHDLREQREAERRQTCTQCPCANGSIHCFCSNIPGGDSRTCGRDWGCSNSTPPGHTIPITADCTALASLMVHGAPAPANPSMFELPNNLLSRLIAPSDFPVQTNGYYNIPASSLLTWEFKGCGFAFYNPVGSANFQKVLQRALMSVQANSVKALAAYCPDINHIDAQFQNDRFKRISVYNPASGIPPFNFPRTYYHAHSVYMSYCEAEKLATSHRA</sequence>